<feature type="compositionally biased region" description="Basic and acidic residues" evidence="9">
    <location>
        <begin position="319"/>
        <end position="346"/>
    </location>
</feature>
<dbReference type="AlphaFoldDB" id="A0AAN9T2Y7"/>
<dbReference type="InterPro" id="IPR051376">
    <property type="entry name" value="CWC25_splicing_factor"/>
</dbReference>
<keyword evidence="12" id="KW-1185">Reference proteome</keyword>
<gene>
    <name evidence="11" type="ORF">VNO78_04377</name>
</gene>
<dbReference type="PANTHER" id="PTHR16196">
    <property type="entry name" value="CELL CYCLE CONTROL PROTEIN CWF25"/>
    <property type="match status" value="1"/>
</dbReference>
<feature type="region of interest" description="Disordered" evidence="9">
    <location>
        <begin position="147"/>
        <end position="448"/>
    </location>
</feature>
<comment type="caution">
    <text evidence="11">The sequence shown here is derived from an EMBL/GenBank/DDBJ whole genome shotgun (WGS) entry which is preliminary data.</text>
</comment>
<dbReference type="PANTHER" id="PTHR16196:SF0">
    <property type="entry name" value="PRE-MRNA-SPLICING FACTOR CWC25 HOMOLOG"/>
    <property type="match status" value="1"/>
</dbReference>
<dbReference type="Pfam" id="PF10197">
    <property type="entry name" value="Cir_N"/>
    <property type="match status" value="1"/>
</dbReference>
<feature type="compositionally biased region" description="Basic residues" evidence="9">
    <location>
        <begin position="173"/>
        <end position="192"/>
    </location>
</feature>
<feature type="compositionally biased region" description="Gly residues" evidence="9">
    <location>
        <begin position="523"/>
        <end position="533"/>
    </location>
</feature>
<organism evidence="11 12">
    <name type="scientific">Psophocarpus tetragonolobus</name>
    <name type="common">Winged bean</name>
    <name type="synonym">Dolichos tetragonolobus</name>
    <dbReference type="NCBI Taxonomy" id="3891"/>
    <lineage>
        <taxon>Eukaryota</taxon>
        <taxon>Viridiplantae</taxon>
        <taxon>Streptophyta</taxon>
        <taxon>Embryophyta</taxon>
        <taxon>Tracheophyta</taxon>
        <taxon>Spermatophyta</taxon>
        <taxon>Magnoliopsida</taxon>
        <taxon>eudicotyledons</taxon>
        <taxon>Gunneridae</taxon>
        <taxon>Pentapetalae</taxon>
        <taxon>rosids</taxon>
        <taxon>fabids</taxon>
        <taxon>Fabales</taxon>
        <taxon>Fabaceae</taxon>
        <taxon>Papilionoideae</taxon>
        <taxon>50 kb inversion clade</taxon>
        <taxon>NPAAA clade</taxon>
        <taxon>indigoferoid/millettioid clade</taxon>
        <taxon>Phaseoleae</taxon>
        <taxon>Psophocarpus</taxon>
    </lineage>
</organism>
<evidence type="ECO:0000313" key="11">
    <source>
        <dbReference type="EMBL" id="KAK7412763.1"/>
    </source>
</evidence>
<feature type="region of interest" description="Disordered" evidence="9">
    <location>
        <begin position="502"/>
        <end position="533"/>
    </location>
</feature>
<proteinExistence type="inferred from homology"/>
<feature type="compositionally biased region" description="Low complexity" evidence="9">
    <location>
        <begin position="502"/>
        <end position="511"/>
    </location>
</feature>
<evidence type="ECO:0000256" key="7">
    <source>
        <dbReference type="ARBA" id="ARBA00023242"/>
    </source>
</evidence>
<accession>A0AAN9T2Y7</accession>
<evidence type="ECO:0000256" key="9">
    <source>
        <dbReference type="SAM" id="MobiDB-lite"/>
    </source>
</evidence>
<dbReference type="Pfam" id="PF12542">
    <property type="entry name" value="CWC25"/>
    <property type="match status" value="1"/>
</dbReference>
<evidence type="ECO:0000256" key="5">
    <source>
        <dbReference type="ARBA" id="ARBA00023054"/>
    </source>
</evidence>
<dbReference type="GO" id="GO:0005684">
    <property type="term" value="C:U2-type spliceosomal complex"/>
    <property type="evidence" value="ECO:0007669"/>
    <property type="project" value="TreeGrafter"/>
</dbReference>
<feature type="compositionally biased region" description="Basic and acidic residues" evidence="9">
    <location>
        <begin position="163"/>
        <end position="172"/>
    </location>
</feature>
<keyword evidence="6" id="KW-0508">mRNA splicing</keyword>
<keyword evidence="3" id="KW-0507">mRNA processing</keyword>
<dbReference type="SMART" id="SM01083">
    <property type="entry name" value="Cir_N"/>
    <property type="match status" value="1"/>
</dbReference>
<evidence type="ECO:0000256" key="8">
    <source>
        <dbReference type="SAM" id="Coils"/>
    </source>
</evidence>
<feature type="region of interest" description="Disordered" evidence="9">
    <location>
        <begin position="471"/>
        <end position="490"/>
    </location>
</feature>
<dbReference type="InterPro" id="IPR022209">
    <property type="entry name" value="CWC25"/>
</dbReference>
<keyword evidence="4" id="KW-0747">Spliceosome</keyword>
<feature type="compositionally biased region" description="Polar residues" evidence="9">
    <location>
        <begin position="481"/>
        <end position="490"/>
    </location>
</feature>
<feature type="compositionally biased region" description="Basic and acidic residues" evidence="9">
    <location>
        <begin position="273"/>
        <end position="284"/>
    </location>
</feature>
<evidence type="ECO:0000256" key="1">
    <source>
        <dbReference type="ARBA" id="ARBA00004123"/>
    </source>
</evidence>
<feature type="compositionally biased region" description="Basic and acidic residues" evidence="9">
    <location>
        <begin position="118"/>
        <end position="130"/>
    </location>
</feature>
<dbReference type="InterPro" id="IPR019339">
    <property type="entry name" value="CIR_N_dom"/>
</dbReference>
<feature type="compositionally biased region" description="Basic and acidic residues" evidence="9">
    <location>
        <begin position="230"/>
        <end position="249"/>
    </location>
</feature>
<reference evidence="11 12" key="1">
    <citation type="submission" date="2024-01" db="EMBL/GenBank/DDBJ databases">
        <title>The genomes of 5 underutilized Papilionoideae crops provide insights into root nodulation and disease resistanc.</title>
        <authorList>
            <person name="Jiang F."/>
        </authorList>
    </citation>
    <scope>NUCLEOTIDE SEQUENCE [LARGE SCALE GENOMIC DNA]</scope>
    <source>
        <strain evidence="11">DUOXIRENSHENG_FW03</strain>
        <tissue evidence="11">Leaves</tissue>
    </source>
</reference>
<dbReference type="Proteomes" id="UP001386955">
    <property type="component" value="Unassembled WGS sequence"/>
</dbReference>
<feature type="coiled-coil region" evidence="8">
    <location>
        <begin position="22"/>
        <end position="49"/>
    </location>
</feature>
<feature type="region of interest" description="Disordered" evidence="9">
    <location>
        <begin position="94"/>
        <end position="130"/>
    </location>
</feature>
<comment type="subcellular location">
    <subcellularLocation>
        <location evidence="1">Nucleus</location>
    </subcellularLocation>
</comment>
<keyword evidence="5 8" id="KW-0175">Coiled coil</keyword>
<feature type="compositionally biased region" description="Basic and acidic residues" evidence="9">
    <location>
        <begin position="354"/>
        <end position="396"/>
    </location>
</feature>
<keyword evidence="7" id="KW-0539">Nucleus</keyword>
<evidence type="ECO:0000256" key="4">
    <source>
        <dbReference type="ARBA" id="ARBA00022728"/>
    </source>
</evidence>
<protein>
    <recommendedName>
        <fullName evidence="10">CBF1-interacting co-repressor CIR N-terminal domain-containing protein</fullName>
    </recommendedName>
</protein>
<dbReference type="GO" id="GO:0000398">
    <property type="term" value="P:mRNA splicing, via spliceosome"/>
    <property type="evidence" value="ECO:0007669"/>
    <property type="project" value="TreeGrafter"/>
</dbReference>
<comment type="similarity">
    <text evidence="2">Belongs to the CWC25 family.</text>
</comment>
<feature type="domain" description="CBF1-interacting co-repressor CIR N-terminal" evidence="10">
    <location>
        <begin position="10"/>
        <end position="46"/>
    </location>
</feature>
<feature type="compositionally biased region" description="Basic and acidic residues" evidence="9">
    <location>
        <begin position="471"/>
        <end position="480"/>
    </location>
</feature>
<feature type="compositionally biased region" description="Basic and acidic residues" evidence="9">
    <location>
        <begin position="257"/>
        <end position="266"/>
    </location>
</feature>
<sequence>MALKFLNKKGWHTGSLRNIENVWKAEQKHEAEQKKLDELRKQIQEERERTEFRLLQEKAGLVPHQERLEFLYDSGLSVGKSSNSEGFKALEQLPKSDATDTAGSSCVKEGSSVPGALFEEKPHSSNDAWRKLHSDPLLMIRQREQEELKKIRNNPVKMAMIRKSIEGTEHKEKTHKKEKQKKHRSSKSKHKKQSDSDDDPTERRKRKTSDGDYDKKHHKAHSDSGYESSEGEKRRKNPYEEKKYTDRSLGHPQRQRNGKDYIEDASGRNYNRSKSERSVQKDQSDSGYESSEGEKRRKNHYEDKKYRERSASHPQTQRNGKDYKEDAGDRNYDRSKSERSIQKDQSDSGYESSEGEKRMKNHYEDKKYRERSPRQRTGRDYKEDTGDRNYKSERYGSKGRSNIDTPKSGGGRSSEANSDKYPGSSLERGAYYKRRNVAPKLSEEERAAKLKQMQLAAEVHEESRWKRIKKAEESDAREVDQNNNAGGKNFLDTAQKSVYGAAEGGSASIAESVRRRTYYSQGRSGGEGNAFRR</sequence>
<feature type="compositionally biased region" description="Basic and acidic residues" evidence="9">
    <location>
        <begin position="292"/>
        <end position="311"/>
    </location>
</feature>
<dbReference type="EMBL" id="JAYMYS010000001">
    <property type="protein sequence ID" value="KAK7412763.1"/>
    <property type="molecule type" value="Genomic_DNA"/>
</dbReference>
<evidence type="ECO:0000256" key="3">
    <source>
        <dbReference type="ARBA" id="ARBA00022664"/>
    </source>
</evidence>
<evidence type="ECO:0000313" key="12">
    <source>
        <dbReference type="Proteomes" id="UP001386955"/>
    </source>
</evidence>
<name>A0AAN9T2Y7_PSOTE</name>
<evidence type="ECO:0000256" key="2">
    <source>
        <dbReference type="ARBA" id="ARBA00006695"/>
    </source>
</evidence>
<evidence type="ECO:0000256" key="6">
    <source>
        <dbReference type="ARBA" id="ARBA00023187"/>
    </source>
</evidence>
<evidence type="ECO:0000259" key="10">
    <source>
        <dbReference type="SMART" id="SM01083"/>
    </source>
</evidence>